<evidence type="ECO:0000256" key="9">
    <source>
        <dbReference type="ARBA" id="ARBA00022837"/>
    </source>
</evidence>
<keyword evidence="14" id="KW-1015">Disulfide bond</keyword>
<feature type="transmembrane region" description="Helical" evidence="22">
    <location>
        <begin position="542"/>
        <end position="561"/>
    </location>
</feature>
<dbReference type="InterPro" id="IPR002048">
    <property type="entry name" value="EF_hand_dom"/>
</dbReference>
<dbReference type="Gene3D" id="1.10.238.10">
    <property type="entry name" value="EF-hand"/>
    <property type="match status" value="1"/>
</dbReference>
<dbReference type="EMBL" id="KB096325">
    <property type="protein sequence ID" value="ESO05743.1"/>
    <property type="molecule type" value="Genomic_DNA"/>
</dbReference>
<dbReference type="PROSITE" id="PS00018">
    <property type="entry name" value="EF_HAND_1"/>
    <property type="match status" value="1"/>
</dbReference>
<evidence type="ECO:0000256" key="19">
    <source>
        <dbReference type="PIRSR" id="PIRSR603915-1"/>
    </source>
</evidence>
<comment type="subcellular location">
    <subcellularLocation>
        <location evidence="3">Cell membrane</location>
        <topology evidence="3">Multi-pass membrane protein</topology>
    </subcellularLocation>
    <subcellularLocation>
        <location evidence="1">Cell projection</location>
        <location evidence="1">Cilium</location>
    </subcellularLocation>
    <subcellularLocation>
        <location evidence="2">Cytoplasmic vesicle</location>
    </subcellularLocation>
</comment>
<reference evidence="25" key="3">
    <citation type="submission" date="2015-06" db="UniProtKB">
        <authorList>
            <consortium name="EnsemblMetazoa"/>
        </authorList>
    </citation>
    <scope>IDENTIFICATION</scope>
</reference>
<dbReference type="InterPro" id="IPR013122">
    <property type="entry name" value="PKD1_2_channel"/>
</dbReference>
<feature type="transmembrane region" description="Helical" evidence="22">
    <location>
        <begin position="389"/>
        <end position="410"/>
    </location>
</feature>
<evidence type="ECO:0000256" key="2">
    <source>
        <dbReference type="ARBA" id="ARBA00004541"/>
    </source>
</evidence>
<dbReference type="SUPFAM" id="SSF47473">
    <property type="entry name" value="EF-hand"/>
    <property type="match status" value="1"/>
</dbReference>
<organism evidence="25 26">
    <name type="scientific">Helobdella robusta</name>
    <name type="common">Californian leech</name>
    <dbReference type="NCBI Taxonomy" id="6412"/>
    <lineage>
        <taxon>Eukaryota</taxon>
        <taxon>Metazoa</taxon>
        <taxon>Spiralia</taxon>
        <taxon>Lophotrochozoa</taxon>
        <taxon>Annelida</taxon>
        <taxon>Clitellata</taxon>
        <taxon>Hirudinea</taxon>
        <taxon>Rhynchobdellida</taxon>
        <taxon>Glossiphoniidae</taxon>
        <taxon>Helobdella</taxon>
    </lineage>
</organism>
<sequence length="687" mass="78750">MTSRHKSAAKTSEWKEGRSNAGYDDEDMMPTGMDTDVYSSKKDYKNDPSNGNMRLSDQKAQNSDGCLHAIKRGFRSIWATKQTEETAHNQDLRIKTTLRELVIYCVFLAILCIITFGMTSSTMYYYTNVMNSLFIQTPGDPSNLGSNFLGINLPGDLFDVCIYAEKVLLPGLYRDWETWYNNNTMDPDIYGYIYYENKLQGVPRLRQVRVRNDSCRAPDNMKNQIKDCYAAYSSSAEDTRPYGLGIGTAWTHSNLGSNVRAQINSYGGGGYYADLNTTGDLSEQVIDNLKTNLWVDRGTRAVFIDFTIYNANINLFCVIKLIAEFPPTGGIIPSYDFRTVKLIRYNTAFDFFVFACEIIFCIFILYYIGEEFLEIKKYKWSYLKEFWNVLDIVVICISLCCIAFNIYRFLEVKKLLDYMLLNPNVYIDFDYISYWQSVFNSALAIMVFFAWIKIFKYISFNKTMTQLSSTLGACAKDLGGFSIMFFIVFLAFAQLGYLLFGAEVSDFNAYETAIFTLFRIILGDFNFQALQQANSILGPTYFILYVFFVFFVLLNMFLAIINDTYSEVKAELADQPNDIDVAGYFKQRANNVLTKLHLRKNKIIEIQRAITTADANGDRMIDFDEWRHDLKMRGYAEAEIEAVFAKYDINGDRLLDESELYKMQADLEGQKGVQAVKVALGDKSQSC</sequence>
<accession>T1F490</accession>
<evidence type="ECO:0000256" key="18">
    <source>
        <dbReference type="ARBA" id="ARBA00023329"/>
    </source>
</evidence>
<keyword evidence="11" id="KW-0175">Coiled coil</keyword>
<evidence type="ECO:0000256" key="6">
    <source>
        <dbReference type="ARBA" id="ARBA00022475"/>
    </source>
</evidence>
<evidence type="ECO:0000313" key="24">
    <source>
        <dbReference type="EMBL" id="ESO05743.1"/>
    </source>
</evidence>
<dbReference type="OrthoDB" id="444119at2759"/>
<evidence type="ECO:0000256" key="17">
    <source>
        <dbReference type="ARBA" id="ARBA00023303"/>
    </source>
</evidence>
<dbReference type="EnsemblMetazoa" id="HelroT171411">
    <property type="protein sequence ID" value="HelroP171411"/>
    <property type="gene ID" value="HelroG171411"/>
</dbReference>
<dbReference type="Gene3D" id="1.10.287.70">
    <property type="match status" value="1"/>
</dbReference>
<evidence type="ECO:0000256" key="7">
    <source>
        <dbReference type="ARBA" id="ARBA00022673"/>
    </source>
</evidence>
<dbReference type="GO" id="GO:0005929">
    <property type="term" value="C:cilium"/>
    <property type="evidence" value="ECO:0007669"/>
    <property type="project" value="UniProtKB-SubCell"/>
</dbReference>
<dbReference type="RefSeq" id="XP_009016376.1">
    <property type="nucleotide sequence ID" value="XM_009018128.1"/>
</dbReference>
<evidence type="ECO:0000256" key="10">
    <source>
        <dbReference type="ARBA" id="ARBA00022989"/>
    </source>
</evidence>
<keyword evidence="6" id="KW-1003">Cell membrane</keyword>
<keyword evidence="18" id="KW-0968">Cytoplasmic vesicle</keyword>
<evidence type="ECO:0000313" key="26">
    <source>
        <dbReference type="Proteomes" id="UP000015101"/>
    </source>
</evidence>
<reference evidence="24 26" key="2">
    <citation type="journal article" date="2013" name="Nature">
        <title>Insights into bilaterian evolution from three spiralian genomes.</title>
        <authorList>
            <person name="Simakov O."/>
            <person name="Marletaz F."/>
            <person name="Cho S.J."/>
            <person name="Edsinger-Gonzales E."/>
            <person name="Havlak P."/>
            <person name="Hellsten U."/>
            <person name="Kuo D.H."/>
            <person name="Larsson T."/>
            <person name="Lv J."/>
            <person name="Arendt D."/>
            <person name="Savage R."/>
            <person name="Osoegawa K."/>
            <person name="de Jong P."/>
            <person name="Grimwood J."/>
            <person name="Chapman J.A."/>
            <person name="Shapiro H."/>
            <person name="Aerts A."/>
            <person name="Otillar R.P."/>
            <person name="Terry A.Y."/>
            <person name="Boore J.L."/>
            <person name="Grigoriev I.V."/>
            <person name="Lindberg D.R."/>
            <person name="Seaver E.C."/>
            <person name="Weisblat D.A."/>
            <person name="Putnam N.H."/>
            <person name="Rokhsar D.S."/>
        </authorList>
    </citation>
    <scope>NUCLEOTIDE SEQUENCE</scope>
</reference>
<evidence type="ECO:0000313" key="25">
    <source>
        <dbReference type="EnsemblMetazoa" id="HelroP171411"/>
    </source>
</evidence>
<feature type="transmembrane region" description="Helical" evidence="22">
    <location>
        <begin position="438"/>
        <end position="458"/>
    </location>
</feature>
<evidence type="ECO:0000259" key="23">
    <source>
        <dbReference type="PROSITE" id="PS50222"/>
    </source>
</evidence>
<feature type="region of interest" description="Disordered" evidence="21">
    <location>
        <begin position="1"/>
        <end position="58"/>
    </location>
</feature>
<feature type="transmembrane region" description="Helical" evidence="22">
    <location>
        <begin position="478"/>
        <end position="500"/>
    </location>
</feature>
<feature type="transmembrane region" description="Helical" evidence="22">
    <location>
        <begin position="348"/>
        <end position="368"/>
    </location>
</feature>
<dbReference type="eggNOG" id="KOG3599">
    <property type="taxonomic scope" value="Eukaryota"/>
</dbReference>
<dbReference type="CTD" id="20203639"/>
<feature type="binding site" evidence="19">
    <location>
        <position position="652"/>
    </location>
    <ligand>
        <name>Ca(2+)</name>
        <dbReference type="ChEBI" id="CHEBI:29108"/>
        <label>2</label>
    </ligand>
</feature>
<feature type="disulfide bond" evidence="20">
    <location>
        <begin position="215"/>
        <end position="228"/>
    </location>
</feature>
<dbReference type="GO" id="GO:0005262">
    <property type="term" value="F:calcium channel activity"/>
    <property type="evidence" value="ECO:0000318"/>
    <property type="project" value="GO_Central"/>
</dbReference>
<protein>
    <recommendedName>
        <fullName evidence="23">EF-hand domain-containing protein</fullName>
    </recommendedName>
</protein>
<keyword evidence="5" id="KW-0813">Transport</keyword>
<evidence type="ECO:0000256" key="20">
    <source>
        <dbReference type="PIRSR" id="PIRSR603915-2"/>
    </source>
</evidence>
<keyword evidence="16" id="KW-0966">Cell projection</keyword>
<dbReference type="OMA" id="AFSQFDR"/>
<evidence type="ECO:0000256" key="5">
    <source>
        <dbReference type="ARBA" id="ARBA00022448"/>
    </source>
</evidence>
<keyword evidence="10 22" id="KW-1133">Transmembrane helix</keyword>
<proteinExistence type="inferred from homology"/>
<dbReference type="AlphaFoldDB" id="T1F490"/>
<dbReference type="Proteomes" id="UP000015101">
    <property type="component" value="Unassembled WGS sequence"/>
</dbReference>
<keyword evidence="12 19" id="KW-0406">Ion transport</keyword>
<keyword evidence="15" id="KW-0325">Glycoprotein</keyword>
<dbReference type="SUPFAM" id="SSF81324">
    <property type="entry name" value="Voltage-gated potassium channels"/>
    <property type="match status" value="1"/>
</dbReference>
<evidence type="ECO:0000256" key="16">
    <source>
        <dbReference type="ARBA" id="ARBA00023273"/>
    </source>
</evidence>
<evidence type="ECO:0000256" key="12">
    <source>
        <dbReference type="ARBA" id="ARBA00023065"/>
    </source>
</evidence>
<dbReference type="KEGG" id="hro:HELRODRAFT_171411"/>
<dbReference type="InterPro" id="IPR003915">
    <property type="entry name" value="PKD_2"/>
</dbReference>
<dbReference type="Pfam" id="PF08016">
    <property type="entry name" value="PKD_channel"/>
    <property type="match status" value="1"/>
</dbReference>
<comment type="similarity">
    <text evidence="4">Belongs to the polycystin family.</text>
</comment>
<keyword evidence="13 22" id="KW-0472">Membrane</keyword>
<evidence type="ECO:0000256" key="3">
    <source>
        <dbReference type="ARBA" id="ARBA00004651"/>
    </source>
</evidence>
<feature type="domain" description="EF-hand" evidence="23">
    <location>
        <begin position="635"/>
        <end position="670"/>
    </location>
</feature>
<feature type="binding site" evidence="19">
    <location>
        <position position="659"/>
    </location>
    <ligand>
        <name>Ca(2+)</name>
        <dbReference type="ChEBI" id="CHEBI:29108"/>
        <label>2</label>
    </ligand>
</feature>
<evidence type="ECO:0000256" key="8">
    <source>
        <dbReference type="ARBA" id="ARBA00022692"/>
    </source>
</evidence>
<keyword evidence="17 19" id="KW-0407">Ion channel</keyword>
<dbReference type="GO" id="GO:0005886">
    <property type="term" value="C:plasma membrane"/>
    <property type="evidence" value="ECO:0007669"/>
    <property type="project" value="UniProtKB-SubCell"/>
</dbReference>
<feature type="transmembrane region" description="Helical" evidence="22">
    <location>
        <begin position="101"/>
        <end position="126"/>
    </location>
</feature>
<dbReference type="PRINTS" id="PR01433">
    <property type="entry name" value="POLYCYSTIN2"/>
</dbReference>
<dbReference type="GO" id="GO:0031410">
    <property type="term" value="C:cytoplasmic vesicle"/>
    <property type="evidence" value="ECO:0007669"/>
    <property type="project" value="UniProtKB-SubCell"/>
</dbReference>
<dbReference type="InterPro" id="IPR046791">
    <property type="entry name" value="Polycystin_dom"/>
</dbReference>
<dbReference type="SMART" id="SM00054">
    <property type="entry name" value="EFh"/>
    <property type="match status" value="2"/>
</dbReference>
<evidence type="ECO:0000256" key="15">
    <source>
        <dbReference type="ARBA" id="ARBA00023180"/>
    </source>
</evidence>
<dbReference type="CDD" id="cd00051">
    <property type="entry name" value="EFh"/>
    <property type="match status" value="1"/>
</dbReference>
<dbReference type="GO" id="GO:0005509">
    <property type="term" value="F:calcium ion binding"/>
    <property type="evidence" value="ECO:0007669"/>
    <property type="project" value="InterPro"/>
</dbReference>
<keyword evidence="9 19" id="KW-0106">Calcium</keyword>
<keyword evidence="7 19" id="KW-0107">Calcium channel</keyword>
<gene>
    <name evidence="25" type="primary">20203639</name>
    <name evidence="24" type="ORF">HELRODRAFT_171411</name>
</gene>
<dbReference type="InterPro" id="IPR051223">
    <property type="entry name" value="Polycystin"/>
</dbReference>
<dbReference type="GO" id="GO:0016020">
    <property type="term" value="C:membrane"/>
    <property type="evidence" value="ECO:0000318"/>
    <property type="project" value="GO_Central"/>
</dbReference>
<dbReference type="PANTHER" id="PTHR10877">
    <property type="entry name" value="POLYCYSTIN FAMILY MEMBER"/>
    <property type="match status" value="1"/>
</dbReference>
<evidence type="ECO:0000256" key="11">
    <source>
        <dbReference type="ARBA" id="ARBA00023054"/>
    </source>
</evidence>
<feature type="binding site" evidence="19">
    <location>
        <position position="648"/>
    </location>
    <ligand>
        <name>Ca(2+)</name>
        <dbReference type="ChEBI" id="CHEBI:29108"/>
        <label>2</label>
    </ligand>
</feature>
<reference evidence="26" key="1">
    <citation type="submission" date="2012-12" db="EMBL/GenBank/DDBJ databases">
        <authorList>
            <person name="Hellsten U."/>
            <person name="Grimwood J."/>
            <person name="Chapman J.A."/>
            <person name="Shapiro H."/>
            <person name="Aerts A."/>
            <person name="Otillar R.P."/>
            <person name="Terry A.Y."/>
            <person name="Boore J.L."/>
            <person name="Simakov O."/>
            <person name="Marletaz F."/>
            <person name="Cho S.-J."/>
            <person name="Edsinger-Gonzales E."/>
            <person name="Havlak P."/>
            <person name="Kuo D.-H."/>
            <person name="Larsson T."/>
            <person name="Lv J."/>
            <person name="Arendt D."/>
            <person name="Savage R."/>
            <person name="Osoegawa K."/>
            <person name="de Jong P."/>
            <person name="Lindberg D.R."/>
            <person name="Seaver E.C."/>
            <person name="Weisblat D.A."/>
            <person name="Putnam N.H."/>
            <person name="Grigoriev I.V."/>
            <person name="Rokhsar D.S."/>
        </authorList>
    </citation>
    <scope>NUCLEOTIDE SEQUENCE</scope>
</reference>
<dbReference type="PANTHER" id="PTHR10877:SF183">
    <property type="entry name" value="AT14535P-RELATED"/>
    <property type="match status" value="1"/>
</dbReference>
<feature type="compositionally biased region" description="Polar residues" evidence="21">
    <location>
        <begin position="47"/>
        <end position="58"/>
    </location>
</feature>
<name>T1F490_HELRO</name>
<dbReference type="GO" id="GO:0050982">
    <property type="term" value="P:detection of mechanical stimulus"/>
    <property type="evidence" value="ECO:0000318"/>
    <property type="project" value="GO_Central"/>
</dbReference>
<dbReference type="PROSITE" id="PS50222">
    <property type="entry name" value="EF_HAND_2"/>
    <property type="match status" value="1"/>
</dbReference>
<keyword evidence="19" id="KW-0479">Metal-binding</keyword>
<evidence type="ECO:0000256" key="21">
    <source>
        <dbReference type="SAM" id="MobiDB-lite"/>
    </source>
</evidence>
<evidence type="ECO:0000256" key="13">
    <source>
        <dbReference type="ARBA" id="ARBA00023136"/>
    </source>
</evidence>
<evidence type="ECO:0000256" key="22">
    <source>
        <dbReference type="SAM" id="Phobius"/>
    </source>
</evidence>
<keyword evidence="8 22" id="KW-0812">Transmembrane</keyword>
<dbReference type="STRING" id="6412.T1F490"/>
<evidence type="ECO:0000256" key="14">
    <source>
        <dbReference type="ARBA" id="ARBA00023157"/>
    </source>
</evidence>
<dbReference type="HOGENOM" id="CLU_012097_0_0_1"/>
<evidence type="ECO:0000256" key="4">
    <source>
        <dbReference type="ARBA" id="ARBA00007200"/>
    </source>
</evidence>
<keyword evidence="26" id="KW-1185">Reference proteome</keyword>
<dbReference type="InterPro" id="IPR018247">
    <property type="entry name" value="EF_Hand_1_Ca_BS"/>
</dbReference>
<keyword evidence="19" id="KW-0109">Calcium transport</keyword>
<dbReference type="EMBL" id="AMQM01003870">
    <property type="status" value="NOT_ANNOTATED_CDS"/>
    <property type="molecule type" value="Genomic_DNA"/>
</dbReference>
<dbReference type="Pfam" id="PF20519">
    <property type="entry name" value="Polycystin_dom"/>
    <property type="match status" value="1"/>
</dbReference>
<dbReference type="InParanoid" id="T1F490"/>
<evidence type="ECO:0000256" key="1">
    <source>
        <dbReference type="ARBA" id="ARBA00004138"/>
    </source>
</evidence>
<dbReference type="FunFam" id="1.10.287.70:FF:000055">
    <property type="entry name" value="Polycystic kidney disease 2-like 1"/>
    <property type="match status" value="1"/>
</dbReference>
<dbReference type="InterPro" id="IPR011992">
    <property type="entry name" value="EF-hand-dom_pair"/>
</dbReference>
<dbReference type="GeneID" id="20203639"/>